<dbReference type="Gene3D" id="2.60.120.620">
    <property type="entry name" value="q2cbj1_9rhob like domain"/>
    <property type="match status" value="1"/>
</dbReference>
<dbReference type="EMBL" id="QLUW01000001">
    <property type="protein sequence ID" value="RAP77913.1"/>
    <property type="molecule type" value="Genomic_DNA"/>
</dbReference>
<keyword evidence="2" id="KW-1185">Reference proteome</keyword>
<comment type="caution">
    <text evidence="1">The sequence shown here is derived from an EMBL/GenBank/DDBJ whole genome shotgun (WGS) entry which is preliminary data.</text>
</comment>
<dbReference type="OrthoDB" id="505313at2"/>
<dbReference type="SUPFAM" id="SSF51197">
    <property type="entry name" value="Clavaminate synthase-like"/>
    <property type="match status" value="1"/>
</dbReference>
<sequence length="297" mass="33854">MRPIKPTLTDEDVIQFCLNGYIMYEGVIPEEINRQVYAYLEEHDSGEPSEILKQPFFIDGVLLNETVAGAVRSLLGENFMLPHLMSNHRSVKPRESLGGWHWDAGAIISPPTVNYLQVFYLPQDVTLDMGPTAFLPGSHLINYDTAYMAHYGNFRNQFLTVAPAGSVLITAYPIWHRATTKTSTATRNLLKYNYWRTVPPTRDWITDPNFDPITADYKGGDGRRGYTVFSQPRVSIEPVNVAAEMFNWLSGTLDQYRLVGAQGWPLETEKGYDPDYTRKLVNTYNNLAIEMKDYKRP</sequence>
<dbReference type="GO" id="GO:0016706">
    <property type="term" value="F:2-oxoglutarate-dependent dioxygenase activity"/>
    <property type="evidence" value="ECO:0007669"/>
    <property type="project" value="UniProtKB-ARBA"/>
</dbReference>
<accession>A0A328U7X1</accession>
<gene>
    <name evidence="1" type="ORF">DL346_05505</name>
</gene>
<evidence type="ECO:0008006" key="3">
    <source>
        <dbReference type="Google" id="ProtNLM"/>
    </source>
</evidence>
<dbReference type="Pfam" id="PF05721">
    <property type="entry name" value="PhyH"/>
    <property type="match status" value="1"/>
</dbReference>
<dbReference type="Proteomes" id="UP000249260">
    <property type="component" value="Unassembled WGS sequence"/>
</dbReference>
<reference evidence="1 2" key="1">
    <citation type="submission" date="2018-06" db="EMBL/GenBank/DDBJ databases">
        <title>Paenibacillus montanisoli sp. nov., isolated from mountain area soil.</title>
        <authorList>
            <person name="Wu M."/>
        </authorList>
    </citation>
    <scope>NUCLEOTIDE SEQUENCE [LARGE SCALE GENOMIC DNA]</scope>
    <source>
        <strain evidence="1 2">RA17</strain>
    </source>
</reference>
<dbReference type="RefSeq" id="WP_112881036.1">
    <property type="nucleotide sequence ID" value="NZ_QLUW01000001.1"/>
</dbReference>
<proteinExistence type="predicted"/>
<evidence type="ECO:0000313" key="2">
    <source>
        <dbReference type="Proteomes" id="UP000249260"/>
    </source>
</evidence>
<dbReference type="InterPro" id="IPR008775">
    <property type="entry name" value="Phytyl_CoA_dOase-like"/>
</dbReference>
<evidence type="ECO:0000313" key="1">
    <source>
        <dbReference type="EMBL" id="RAP77913.1"/>
    </source>
</evidence>
<name>A0A328U7X1_9BACL</name>
<protein>
    <recommendedName>
        <fullName evidence="3">Phytanoyl-CoA dioxygenase</fullName>
    </recommendedName>
</protein>
<dbReference type="AlphaFoldDB" id="A0A328U7X1"/>
<organism evidence="1 2">
    <name type="scientific">Paenibacillus montanisoli</name>
    <dbReference type="NCBI Taxonomy" id="2081970"/>
    <lineage>
        <taxon>Bacteria</taxon>
        <taxon>Bacillati</taxon>
        <taxon>Bacillota</taxon>
        <taxon>Bacilli</taxon>
        <taxon>Bacillales</taxon>
        <taxon>Paenibacillaceae</taxon>
        <taxon>Paenibacillus</taxon>
    </lineage>
</organism>